<dbReference type="InterPro" id="IPR036770">
    <property type="entry name" value="Ankyrin_rpt-contain_sf"/>
</dbReference>
<protein>
    <submittedName>
        <fullName evidence="3">Uncharacterized protein</fullName>
    </submittedName>
</protein>
<dbReference type="SUPFAM" id="SSF48403">
    <property type="entry name" value="Ankyrin repeat"/>
    <property type="match status" value="1"/>
</dbReference>
<dbReference type="Pfam" id="PF12796">
    <property type="entry name" value="Ank_2"/>
    <property type="match status" value="1"/>
</dbReference>
<dbReference type="PANTHER" id="PTHR24126:SF14">
    <property type="entry name" value="ANK_REP_REGION DOMAIN-CONTAINING PROTEIN"/>
    <property type="match status" value="1"/>
</dbReference>
<dbReference type="InterPro" id="IPR002110">
    <property type="entry name" value="Ankyrin_rpt"/>
</dbReference>
<evidence type="ECO:0000256" key="1">
    <source>
        <dbReference type="ARBA" id="ARBA00022737"/>
    </source>
</evidence>
<proteinExistence type="predicted"/>
<accession>A0A3G4ZW08</accession>
<reference evidence="3" key="1">
    <citation type="submission" date="2018-10" db="EMBL/GenBank/DDBJ databases">
        <title>Hidden diversity of soil giant viruses.</title>
        <authorList>
            <person name="Schulz F."/>
            <person name="Alteio L."/>
            <person name="Goudeau D."/>
            <person name="Ryan E.M."/>
            <person name="Malmstrom R.R."/>
            <person name="Blanchard J."/>
            <person name="Woyke T."/>
        </authorList>
    </citation>
    <scope>NUCLEOTIDE SEQUENCE</scope>
    <source>
        <strain evidence="3">FNV1</strain>
    </source>
</reference>
<dbReference type="SMART" id="SM00248">
    <property type="entry name" value="ANK"/>
    <property type="match status" value="3"/>
</dbReference>
<evidence type="ECO:0000313" key="3">
    <source>
        <dbReference type="EMBL" id="AYV79075.1"/>
    </source>
</evidence>
<dbReference type="PANTHER" id="PTHR24126">
    <property type="entry name" value="ANKYRIN REPEAT, PH AND SEC7 DOMAIN CONTAINING PROTEIN SECG-RELATED"/>
    <property type="match status" value="1"/>
</dbReference>
<dbReference type="Gene3D" id="1.25.40.20">
    <property type="entry name" value="Ankyrin repeat-containing domain"/>
    <property type="match status" value="1"/>
</dbReference>
<keyword evidence="2" id="KW-0040">ANK repeat</keyword>
<name>A0A3G4ZW08_9VIRU</name>
<dbReference type="EMBL" id="MK072133">
    <property type="protein sequence ID" value="AYV79075.1"/>
    <property type="molecule type" value="Genomic_DNA"/>
</dbReference>
<evidence type="ECO:0000256" key="2">
    <source>
        <dbReference type="ARBA" id="ARBA00023043"/>
    </source>
</evidence>
<keyword evidence="1" id="KW-0677">Repeat</keyword>
<sequence length="223" mass="25034">MTATDTAIDHANNLFGRMRQSLSFFDGKYCDTEDACLDYIDTFSSNNFHNIITNHWSLLSFACYLGFAKVAHRLMDCGADINQTCYDGWNPLMCSVGHCKTSLQIRHDIAKELIRRGADVNYISGTTSSIGFSALSVACSHQHEAMAITLIEAGAQFAYIMDSHIIFNNVPKIKQYIRDIYHEQIKAIINDKTIDKTTYNAMAVSFRTTYAVELVGIIAEFII</sequence>
<gene>
    <name evidence="3" type="ORF">Faunusvirus2_22</name>
</gene>
<organism evidence="3">
    <name type="scientific">Faunusvirus sp</name>
    <dbReference type="NCBI Taxonomy" id="2487766"/>
    <lineage>
        <taxon>Viruses</taxon>
        <taxon>Varidnaviria</taxon>
        <taxon>Bamfordvirae</taxon>
        <taxon>Nucleocytoviricota</taxon>
        <taxon>Megaviricetes</taxon>
        <taxon>Imitervirales</taxon>
        <taxon>Mimiviridae</taxon>
    </lineage>
</organism>